<comment type="subcellular location">
    <subcellularLocation>
        <location evidence="1">Membrane</location>
        <topology evidence="1">Multi-pass membrane protein</topology>
    </subcellularLocation>
</comment>
<evidence type="ECO:0000256" key="2">
    <source>
        <dbReference type="ARBA" id="ARBA00022692"/>
    </source>
</evidence>
<dbReference type="OrthoDB" id="3181223at2"/>
<dbReference type="EMBL" id="SCWA01000007">
    <property type="protein sequence ID" value="TDL98059.1"/>
    <property type="molecule type" value="Genomic_DNA"/>
</dbReference>
<sequence>MAAQTELKKDIGLFPALALVMGTVIGSGVFFKVAAITDATHSVGLTFLVWILGGIMTICGGLTAAELAAAIPQTGGMTKYLEYTFGDFWGFLSGWALAFIYFPANVAAQAIIFSTQLINLFHLDKGLLIPIAFIAALSVLLINFMGSKAGGMLQSVTLVIKLIPLALIIIFGLLQTDKVDFSLFPPMEGGNGSLFSIIGTGLLATMFAYDGWMHVGNIAGEMKNPKKDLPLAISIGIGLVMAIYLLVNAAFMFSLPISALAGNENAAAETAMKLFGDQGGKLITIGIMISIYGSMNGYTMTGMRVPYAMAENGMLPFSNQFLKLTKSGAPWFSGLVLFIIAMAMVLMGAFETITNMLIFVIWFFYCMTFVAVMVLRKKQPNMERPYRVPLYPIIPLIALISGLFVLANTLFTQPVLALIGIGITLIGVPIYFYKRNQNRAHRI</sequence>
<comment type="caution">
    <text evidence="6">The sequence shown here is derived from an EMBL/GenBank/DDBJ whole genome shotgun (WGS) entry which is preliminary data.</text>
</comment>
<evidence type="ECO:0000313" key="6">
    <source>
        <dbReference type="EMBL" id="TDL98059.1"/>
    </source>
</evidence>
<feature type="transmembrane region" description="Helical" evidence="5">
    <location>
        <begin position="328"/>
        <end position="350"/>
    </location>
</feature>
<keyword evidence="2 5" id="KW-0812">Transmembrane</keyword>
<accession>A0A4R6BE80</accession>
<keyword evidence="7" id="KW-1185">Reference proteome</keyword>
<evidence type="ECO:0000256" key="3">
    <source>
        <dbReference type="ARBA" id="ARBA00022989"/>
    </source>
</evidence>
<keyword evidence="3 5" id="KW-1133">Transmembrane helix</keyword>
<dbReference type="GO" id="GO:0015179">
    <property type="term" value="F:L-amino acid transmembrane transporter activity"/>
    <property type="evidence" value="ECO:0007669"/>
    <property type="project" value="TreeGrafter"/>
</dbReference>
<dbReference type="PIRSF" id="PIRSF006060">
    <property type="entry name" value="AA_transporter"/>
    <property type="match status" value="1"/>
</dbReference>
<feature type="transmembrane region" description="Helical" evidence="5">
    <location>
        <begin position="127"/>
        <end position="144"/>
    </location>
</feature>
<dbReference type="GO" id="GO:0016020">
    <property type="term" value="C:membrane"/>
    <property type="evidence" value="ECO:0007669"/>
    <property type="project" value="UniProtKB-SubCell"/>
</dbReference>
<evidence type="ECO:0000256" key="4">
    <source>
        <dbReference type="ARBA" id="ARBA00023136"/>
    </source>
</evidence>
<proteinExistence type="predicted"/>
<feature type="transmembrane region" description="Helical" evidence="5">
    <location>
        <begin position="92"/>
        <end position="115"/>
    </location>
</feature>
<feature type="transmembrane region" description="Helical" evidence="5">
    <location>
        <begin position="12"/>
        <end position="35"/>
    </location>
</feature>
<feature type="transmembrane region" description="Helical" evidence="5">
    <location>
        <begin position="156"/>
        <end position="174"/>
    </location>
</feature>
<dbReference type="InterPro" id="IPR002293">
    <property type="entry name" value="AA/rel_permease1"/>
</dbReference>
<dbReference type="PANTHER" id="PTHR11785:SF512">
    <property type="entry name" value="SOBREMESA, ISOFORM B"/>
    <property type="match status" value="1"/>
</dbReference>
<evidence type="ECO:0000256" key="1">
    <source>
        <dbReference type="ARBA" id="ARBA00004141"/>
    </source>
</evidence>
<evidence type="ECO:0000313" key="7">
    <source>
        <dbReference type="Proteomes" id="UP000295310"/>
    </source>
</evidence>
<feature type="transmembrane region" description="Helical" evidence="5">
    <location>
        <begin position="388"/>
        <end position="407"/>
    </location>
</feature>
<dbReference type="InterPro" id="IPR050598">
    <property type="entry name" value="AminoAcid_Transporter"/>
</dbReference>
<gene>
    <name evidence="6" type="ORF">ERX27_05115</name>
</gene>
<name>A0A4R6BE80_9STAP</name>
<reference evidence="6 7" key="1">
    <citation type="submission" date="2019-01" db="EMBL/GenBank/DDBJ databases">
        <title>Draft genome sequences of the type strains of six Macrococcus species.</title>
        <authorList>
            <person name="Mazhar S."/>
            <person name="Altermann E."/>
            <person name="Hill C."/>
            <person name="Mcauliffe O."/>
        </authorList>
    </citation>
    <scope>NUCLEOTIDE SEQUENCE [LARGE SCALE GENOMIC DNA]</scope>
    <source>
        <strain evidence="6 7">CCM4811</strain>
    </source>
</reference>
<dbReference type="FunFam" id="1.20.1740.10:FF:000051">
    <property type="entry name" value="Amino acid permease"/>
    <property type="match status" value="1"/>
</dbReference>
<protein>
    <submittedName>
        <fullName evidence="6">Amino acid permease</fullName>
    </submittedName>
</protein>
<organism evidence="6 7">
    <name type="scientific">Macrococcus brunensis</name>
    <dbReference type="NCBI Taxonomy" id="198483"/>
    <lineage>
        <taxon>Bacteria</taxon>
        <taxon>Bacillati</taxon>
        <taxon>Bacillota</taxon>
        <taxon>Bacilli</taxon>
        <taxon>Bacillales</taxon>
        <taxon>Staphylococcaceae</taxon>
        <taxon>Macrococcus</taxon>
    </lineage>
</organism>
<feature type="transmembrane region" description="Helical" evidence="5">
    <location>
        <begin position="47"/>
        <end position="71"/>
    </location>
</feature>
<feature type="transmembrane region" description="Helical" evidence="5">
    <location>
        <begin position="413"/>
        <end position="433"/>
    </location>
</feature>
<feature type="transmembrane region" description="Helical" evidence="5">
    <location>
        <begin position="233"/>
        <end position="262"/>
    </location>
</feature>
<feature type="transmembrane region" description="Helical" evidence="5">
    <location>
        <begin position="356"/>
        <end position="376"/>
    </location>
</feature>
<feature type="transmembrane region" description="Helical" evidence="5">
    <location>
        <begin position="194"/>
        <end position="212"/>
    </location>
</feature>
<dbReference type="Pfam" id="PF13520">
    <property type="entry name" value="AA_permease_2"/>
    <property type="match status" value="1"/>
</dbReference>
<evidence type="ECO:0000256" key="5">
    <source>
        <dbReference type="SAM" id="Phobius"/>
    </source>
</evidence>
<feature type="transmembrane region" description="Helical" evidence="5">
    <location>
        <begin position="282"/>
        <end position="307"/>
    </location>
</feature>
<dbReference type="Proteomes" id="UP000295310">
    <property type="component" value="Unassembled WGS sequence"/>
</dbReference>
<dbReference type="PANTHER" id="PTHR11785">
    <property type="entry name" value="AMINO ACID TRANSPORTER"/>
    <property type="match status" value="1"/>
</dbReference>
<dbReference type="AlphaFoldDB" id="A0A4R6BE80"/>
<dbReference type="Gene3D" id="1.20.1740.10">
    <property type="entry name" value="Amino acid/polyamine transporter I"/>
    <property type="match status" value="1"/>
</dbReference>
<keyword evidence="4 5" id="KW-0472">Membrane</keyword>
<dbReference type="RefSeq" id="WP_133431762.1">
    <property type="nucleotide sequence ID" value="NZ_CP092172.1"/>
</dbReference>